<sequence>MTRSYDNERTVVSVLRSAGLYPTDEQDEKGYVEEEDVVIGTRTYTLSRIAKADVRKFGDQLDRVLQRQNPFIHDIFARNAVQCIAAVRLANGDAKQGFLGAGAGGNQLDFTLMGAREFYDPDVSGSTRTSWVRTIAVVGSKNIVEGATTGLALTLAEATCDIYLAWYNPAALPCLDAHQLILNTDIKDVQTLDFEQLQVDQGDPIIEFKAPFIVPPEEGYEILGYYFRTGSDETRPIGLRIKQAKDLRSLTDIRLE</sequence>
<dbReference type="EMBL" id="LAZR01010548">
    <property type="protein sequence ID" value="KKM66362.1"/>
    <property type="molecule type" value="Genomic_DNA"/>
</dbReference>
<dbReference type="AlphaFoldDB" id="A0A0F9MB41"/>
<reference evidence="1" key="1">
    <citation type="journal article" date="2015" name="Nature">
        <title>Complex archaea that bridge the gap between prokaryotes and eukaryotes.</title>
        <authorList>
            <person name="Spang A."/>
            <person name="Saw J.H."/>
            <person name="Jorgensen S.L."/>
            <person name="Zaremba-Niedzwiedzka K."/>
            <person name="Martijn J."/>
            <person name="Lind A.E."/>
            <person name="van Eijk R."/>
            <person name="Schleper C."/>
            <person name="Guy L."/>
            <person name="Ettema T.J."/>
        </authorList>
    </citation>
    <scope>NUCLEOTIDE SEQUENCE</scope>
</reference>
<accession>A0A0F9MB41</accession>
<organism evidence="1">
    <name type="scientific">marine sediment metagenome</name>
    <dbReference type="NCBI Taxonomy" id="412755"/>
    <lineage>
        <taxon>unclassified sequences</taxon>
        <taxon>metagenomes</taxon>
        <taxon>ecological metagenomes</taxon>
    </lineage>
</organism>
<comment type="caution">
    <text evidence="1">The sequence shown here is derived from an EMBL/GenBank/DDBJ whole genome shotgun (WGS) entry which is preliminary data.</text>
</comment>
<name>A0A0F9MB41_9ZZZZ</name>
<protein>
    <submittedName>
        <fullName evidence="1">Uncharacterized protein</fullName>
    </submittedName>
</protein>
<evidence type="ECO:0000313" key="1">
    <source>
        <dbReference type="EMBL" id="KKM66362.1"/>
    </source>
</evidence>
<proteinExistence type="predicted"/>
<gene>
    <name evidence="1" type="ORF">LCGC14_1481920</name>
</gene>